<sequence length="193" mass="20484">MRKKLGILISGRGSNMAALVEAAKASDCPYKVALVASDKPEAEGLAWAAEQGVATFAQSPKGMPKADYEAKIDAALREAGVEAIALAGYMRLLSDDFVQAWRGKIVNVHPSLLPKYKGLDTHQRAIDAGDSHGGVSVHIVTEELDGGEVLGQAAVAILPGDTAESLAQRVLKEEHRLYPKVVAEFLCPKNLQG</sequence>
<reference evidence="6 7" key="1">
    <citation type="submission" date="2020-08" db="EMBL/GenBank/DDBJ databases">
        <title>Genomic Encyclopedia of Type Strains, Phase IV (KMG-IV): sequencing the most valuable type-strain genomes for metagenomic binning, comparative biology and taxonomic classification.</title>
        <authorList>
            <person name="Goeker M."/>
        </authorList>
    </citation>
    <scope>NUCLEOTIDE SEQUENCE [LARGE SCALE GENOMIC DNA]</scope>
    <source>
        <strain evidence="6 7">DSM 101806</strain>
    </source>
</reference>
<evidence type="ECO:0000256" key="2">
    <source>
        <dbReference type="ARBA" id="ARBA00022679"/>
    </source>
</evidence>
<organism evidence="6 7">
    <name type="scientific">Sphingomonas kyeonggiensis</name>
    <dbReference type="NCBI Taxonomy" id="1268553"/>
    <lineage>
        <taxon>Bacteria</taxon>
        <taxon>Pseudomonadati</taxon>
        <taxon>Pseudomonadota</taxon>
        <taxon>Alphaproteobacteria</taxon>
        <taxon>Sphingomonadales</taxon>
        <taxon>Sphingomonadaceae</taxon>
        <taxon>Sphingomonas</taxon>
    </lineage>
</organism>
<dbReference type="Proteomes" id="UP000557392">
    <property type="component" value="Unassembled WGS sequence"/>
</dbReference>
<evidence type="ECO:0000313" key="6">
    <source>
        <dbReference type="EMBL" id="MBB4097913.1"/>
    </source>
</evidence>
<dbReference type="HAMAP" id="MF_01930">
    <property type="entry name" value="PurN"/>
    <property type="match status" value="1"/>
</dbReference>
<comment type="catalytic activity">
    <reaction evidence="4">
        <text>N(1)-(5-phospho-beta-D-ribosyl)glycinamide + (6R)-10-formyltetrahydrofolate = N(2)-formyl-N(1)-(5-phospho-beta-D-ribosyl)glycinamide + (6S)-5,6,7,8-tetrahydrofolate + H(+)</text>
        <dbReference type="Rhea" id="RHEA:15053"/>
        <dbReference type="ChEBI" id="CHEBI:15378"/>
        <dbReference type="ChEBI" id="CHEBI:57453"/>
        <dbReference type="ChEBI" id="CHEBI:143788"/>
        <dbReference type="ChEBI" id="CHEBI:147286"/>
        <dbReference type="ChEBI" id="CHEBI:195366"/>
        <dbReference type="EC" id="2.1.2.2"/>
    </reaction>
</comment>
<feature type="binding site" evidence="4">
    <location>
        <begin position="13"/>
        <end position="15"/>
    </location>
    <ligand>
        <name>N(1)-(5-phospho-beta-D-ribosyl)glycinamide</name>
        <dbReference type="ChEBI" id="CHEBI:143788"/>
    </ligand>
</feature>
<evidence type="ECO:0000313" key="7">
    <source>
        <dbReference type="Proteomes" id="UP000557392"/>
    </source>
</evidence>
<dbReference type="Gene3D" id="3.40.50.170">
    <property type="entry name" value="Formyl transferase, N-terminal domain"/>
    <property type="match status" value="1"/>
</dbReference>
<comment type="similarity">
    <text evidence="4">Belongs to the GART family.</text>
</comment>
<dbReference type="GO" id="GO:0006189">
    <property type="term" value="P:'de novo' IMP biosynthetic process"/>
    <property type="evidence" value="ECO:0007669"/>
    <property type="project" value="UniProtKB-UniRule"/>
</dbReference>
<dbReference type="EC" id="2.1.2.2" evidence="4"/>
<dbReference type="SUPFAM" id="SSF53328">
    <property type="entry name" value="Formyltransferase"/>
    <property type="match status" value="1"/>
</dbReference>
<dbReference type="NCBIfam" id="TIGR00639">
    <property type="entry name" value="PurN"/>
    <property type="match status" value="1"/>
</dbReference>
<feature type="active site" description="Proton donor" evidence="4">
    <location>
        <position position="109"/>
    </location>
</feature>
<dbReference type="RefSeq" id="WP_183995947.1">
    <property type="nucleotide sequence ID" value="NZ_JACIEH010000001.1"/>
</dbReference>
<keyword evidence="7" id="KW-1185">Reference proteome</keyword>
<comment type="pathway">
    <text evidence="1 4">Purine metabolism; IMP biosynthesis via de novo pathway; N(2)-formyl-N(1)-(5-phospho-D-ribosyl)glycinamide from N(1)-(5-phospho-D-ribosyl)glycinamide (10-formyl THF route): step 1/1.</text>
</comment>
<dbReference type="PANTHER" id="PTHR43369:SF2">
    <property type="entry name" value="PHOSPHORIBOSYLGLYCINAMIDE FORMYLTRANSFERASE"/>
    <property type="match status" value="1"/>
</dbReference>
<proteinExistence type="inferred from homology"/>
<feature type="binding site" evidence="4">
    <location>
        <begin position="90"/>
        <end position="93"/>
    </location>
    <ligand>
        <name>(6R)-10-formyltetrahydrofolate</name>
        <dbReference type="ChEBI" id="CHEBI:195366"/>
    </ligand>
</feature>
<name>A0A7W6NW78_9SPHN</name>
<accession>A0A7W6NW78</accession>
<dbReference type="Pfam" id="PF00551">
    <property type="entry name" value="Formyl_trans_N"/>
    <property type="match status" value="1"/>
</dbReference>
<dbReference type="EMBL" id="JACIEH010000001">
    <property type="protein sequence ID" value="MBB4097913.1"/>
    <property type="molecule type" value="Genomic_DNA"/>
</dbReference>
<dbReference type="PANTHER" id="PTHR43369">
    <property type="entry name" value="PHOSPHORIBOSYLGLYCINAMIDE FORMYLTRANSFERASE"/>
    <property type="match status" value="1"/>
</dbReference>
<dbReference type="InterPro" id="IPR036477">
    <property type="entry name" value="Formyl_transf_N_sf"/>
</dbReference>
<gene>
    <name evidence="4" type="primary">purN</name>
    <name evidence="6" type="ORF">GGR46_001446</name>
</gene>
<feature type="site" description="Raises pKa of active site His" evidence="4">
    <location>
        <position position="145"/>
    </location>
</feature>
<dbReference type="InterPro" id="IPR002376">
    <property type="entry name" value="Formyl_transf_N"/>
</dbReference>
<keyword evidence="2 4" id="KW-0808">Transferase</keyword>
<feature type="binding site" evidence="4">
    <location>
        <position position="107"/>
    </location>
    <ligand>
        <name>(6R)-10-formyltetrahydrofolate</name>
        <dbReference type="ChEBI" id="CHEBI:195366"/>
    </ligand>
</feature>
<protein>
    <recommendedName>
        <fullName evidence="4">Phosphoribosylglycinamide formyltransferase</fullName>
        <ecNumber evidence="4">2.1.2.2</ecNumber>
    </recommendedName>
    <alternativeName>
        <fullName evidence="4">5'-phosphoribosylglycinamide transformylase</fullName>
    </alternativeName>
    <alternativeName>
        <fullName evidence="4">GAR transformylase</fullName>
        <shortName evidence="4">GART</shortName>
    </alternativeName>
</protein>
<dbReference type="UniPathway" id="UPA00074">
    <property type="reaction ID" value="UER00126"/>
</dbReference>
<feature type="domain" description="Formyl transferase N-terminal" evidence="5">
    <location>
        <begin position="4"/>
        <end position="182"/>
    </location>
</feature>
<dbReference type="CDD" id="cd08645">
    <property type="entry name" value="FMT_core_GART"/>
    <property type="match status" value="1"/>
</dbReference>
<comment type="caution">
    <text evidence="6">The sequence shown here is derived from an EMBL/GenBank/DDBJ whole genome shotgun (WGS) entry which is preliminary data.</text>
</comment>
<evidence type="ECO:0000259" key="5">
    <source>
        <dbReference type="Pfam" id="PF00551"/>
    </source>
</evidence>
<dbReference type="AlphaFoldDB" id="A0A7W6NW78"/>
<dbReference type="GO" id="GO:0004644">
    <property type="term" value="F:phosphoribosylglycinamide formyltransferase activity"/>
    <property type="evidence" value="ECO:0007669"/>
    <property type="project" value="UniProtKB-UniRule"/>
</dbReference>
<dbReference type="GO" id="GO:0005829">
    <property type="term" value="C:cytosol"/>
    <property type="evidence" value="ECO:0007669"/>
    <property type="project" value="TreeGrafter"/>
</dbReference>
<comment type="function">
    <text evidence="4">Catalyzes the transfer of a formyl group from 10-formyltetrahydrofolate to 5-phospho-ribosyl-glycinamide (GAR), producing 5-phospho-ribosyl-N-formylglycinamide (FGAR) and tetrahydrofolate.</text>
</comment>
<keyword evidence="3 4" id="KW-0658">Purine biosynthesis</keyword>
<dbReference type="InterPro" id="IPR004607">
    <property type="entry name" value="GART"/>
</dbReference>
<evidence type="ECO:0000256" key="1">
    <source>
        <dbReference type="ARBA" id="ARBA00005054"/>
    </source>
</evidence>
<evidence type="ECO:0000256" key="3">
    <source>
        <dbReference type="ARBA" id="ARBA00022755"/>
    </source>
</evidence>
<feature type="binding site" evidence="4">
    <location>
        <position position="65"/>
    </location>
    <ligand>
        <name>(6R)-10-formyltetrahydrofolate</name>
        <dbReference type="ChEBI" id="CHEBI:195366"/>
    </ligand>
</feature>
<evidence type="ECO:0000256" key="4">
    <source>
        <dbReference type="HAMAP-Rule" id="MF_01930"/>
    </source>
</evidence>